<keyword evidence="16" id="KW-1185">Reference proteome</keyword>
<dbReference type="CDD" id="cd16024">
    <property type="entry name" value="GPI_EPT_2"/>
    <property type="match status" value="1"/>
</dbReference>
<feature type="transmembrane region" description="Helical" evidence="13">
    <location>
        <begin position="619"/>
        <end position="642"/>
    </location>
</feature>
<evidence type="ECO:0000313" key="16">
    <source>
        <dbReference type="Proteomes" id="UP000016933"/>
    </source>
</evidence>
<dbReference type="EMBL" id="KB446540">
    <property type="protein sequence ID" value="EME43588.1"/>
    <property type="molecule type" value="Genomic_DNA"/>
</dbReference>
<keyword evidence="7 13" id="KW-0812">Transmembrane</keyword>
<accession>M2WNK0</accession>
<feature type="transmembrane region" description="Helical" evidence="13">
    <location>
        <begin position="596"/>
        <end position="612"/>
    </location>
</feature>
<dbReference type="AlphaFoldDB" id="M2WNK0"/>
<dbReference type="GO" id="GO:0005789">
    <property type="term" value="C:endoplasmic reticulum membrane"/>
    <property type="evidence" value="ECO:0007669"/>
    <property type="project" value="UniProtKB-SubCell"/>
</dbReference>
<keyword evidence="6 13" id="KW-0808">Transferase</keyword>
<evidence type="ECO:0000256" key="10">
    <source>
        <dbReference type="ARBA" id="ARBA00023136"/>
    </source>
</evidence>
<dbReference type="PANTHER" id="PTHR23072:SF0">
    <property type="entry name" value="GPI ETHANOLAMINE PHOSPHATE TRANSFERASE 2"/>
    <property type="match status" value="1"/>
</dbReference>
<dbReference type="OrthoDB" id="272139at2759"/>
<dbReference type="SUPFAM" id="SSF53649">
    <property type="entry name" value="Alkaline phosphatase-like"/>
    <property type="match status" value="1"/>
</dbReference>
<keyword evidence="9 13" id="KW-1133">Transmembrane helix</keyword>
<evidence type="ECO:0000256" key="3">
    <source>
        <dbReference type="ARBA" id="ARBA00005315"/>
    </source>
</evidence>
<feature type="transmembrane region" description="Helical" evidence="13">
    <location>
        <begin position="528"/>
        <end position="545"/>
    </location>
</feature>
<comment type="pathway">
    <text evidence="2 13">Glycolipid biosynthesis; glycosylphosphatidylinositol-anchor biosynthesis.</text>
</comment>
<dbReference type="eggNOG" id="KOG2125">
    <property type="taxonomic scope" value="Eukaryota"/>
</dbReference>
<sequence>MARSAGLRTACLTLANVLLPIAVLIFATGFFPYKPVLPGLATLEGHKDDMAAPIFDRVVFMVVDALRSDFVYGHNSGFKFTQSLIRDGSAIPFTAHATPPTVTMPRVKALTTGSVPSFLDLILNFAESDTSSSLANQDTWLAQIRAKGGKLIFYGDDTWLKLFESGQTGAGKGHFFGRFDGTSSFFVSDFTEVDHNVTRHVPEQLAKSDWNAMIMHYLGLDHIGHKTGPQGPNMVPKQEEMDGIVKTIYEKMEKEAHLEDTLLVLAGDHGMNNGGNHGGSGPGETEPALLFASPKFRTMKKSKAYECPTLPKDGTEFHYYTKVQQSDLVPTLAGLMGLPIPRNSLGVSIPELTGLLTQDETSTSGLLEEEGTTEHLKKNSKQILEVIEATYGTESFTSKIASFEPEMSTANEICVAQDEGEPRLACLWAYVENRLATGEGRRNTARRHAAMLAFLLEAQETLSGTASSYNIPRMVIGMGLSAMILALALVSFPSIWPPRAGGTFFAATSILYGVMMFASSYVEEEQQFWYWLTPAWFIVLSASRANNFTDTRSRLRLVTAVFALLAVHRFCIRWNQTGQKHAGANDIVHTFFPREHVSMWVLILAAYVYNGFQMVPKTFGGILAPEIAVILVVAMTLPAIIFKMNFTQADAPELVHGLAYRIRNWTSAFDLLLQARVVFFMLALCTLIVVLLSVLSYHESQTSGSSTRGLLPSLTERLHYLLTLFLMTQTRAPNIPLFLGLEVQREALGYILQNTSPSKGSKRPITEVATTTLLLSHVYFFCTGGSNSISSIDLSNAYNGVADYNILAVGVLLFASNWTGPIWLCSAASLLLSSRTAPVKQGSWIDEERRKLHHDTLQSTMGPEKKIEEKGEKGVWMEYISHMTAFVAASLLAIMAACTALRTHLFIWTVFSPKYLYAMAWSVGWHLLINIGFGSALRGMCGVA</sequence>
<dbReference type="Proteomes" id="UP000016933">
    <property type="component" value="Unassembled WGS sequence"/>
</dbReference>
<evidence type="ECO:0000256" key="6">
    <source>
        <dbReference type="ARBA" id="ARBA00022679"/>
    </source>
</evidence>
<evidence type="ECO:0000256" key="1">
    <source>
        <dbReference type="ARBA" id="ARBA00004477"/>
    </source>
</evidence>
<keyword evidence="10 13" id="KW-0472">Membrane</keyword>
<evidence type="ECO:0000256" key="11">
    <source>
        <dbReference type="ARBA" id="ARBA00023180"/>
    </source>
</evidence>
<name>M2WNK0_DOTSN</name>
<evidence type="ECO:0000313" key="15">
    <source>
        <dbReference type="EMBL" id="EME43588.1"/>
    </source>
</evidence>
<feature type="transmembrane region" description="Helical" evidence="13">
    <location>
        <begin position="474"/>
        <end position="492"/>
    </location>
</feature>
<feature type="transmembrane region" description="Helical" evidence="13">
    <location>
        <begin position="886"/>
        <end position="909"/>
    </location>
</feature>
<dbReference type="InterPro" id="IPR002591">
    <property type="entry name" value="Phosphodiest/P_Trfase"/>
</dbReference>
<reference evidence="16" key="1">
    <citation type="journal article" date="2012" name="PLoS Genet.">
        <title>The genomes of the fungal plant pathogens Cladosporium fulvum and Dothistroma septosporum reveal adaptation to different hosts and lifestyles but also signatures of common ancestry.</title>
        <authorList>
            <person name="de Wit P.J.G.M."/>
            <person name="van der Burgt A."/>
            <person name="Oekmen B."/>
            <person name="Stergiopoulos I."/>
            <person name="Abd-Elsalam K.A."/>
            <person name="Aerts A.L."/>
            <person name="Bahkali A.H."/>
            <person name="Beenen H.G."/>
            <person name="Chettri P."/>
            <person name="Cox M.P."/>
            <person name="Datema E."/>
            <person name="de Vries R.P."/>
            <person name="Dhillon B."/>
            <person name="Ganley A.R."/>
            <person name="Griffiths S.A."/>
            <person name="Guo Y."/>
            <person name="Hamelin R.C."/>
            <person name="Henrissat B."/>
            <person name="Kabir M.S."/>
            <person name="Jashni M.K."/>
            <person name="Kema G."/>
            <person name="Klaubauf S."/>
            <person name="Lapidus A."/>
            <person name="Levasseur A."/>
            <person name="Lindquist E."/>
            <person name="Mehrabi R."/>
            <person name="Ohm R.A."/>
            <person name="Owen T.J."/>
            <person name="Salamov A."/>
            <person name="Schwelm A."/>
            <person name="Schijlen E."/>
            <person name="Sun H."/>
            <person name="van den Burg H.A."/>
            <person name="van Ham R.C.H.J."/>
            <person name="Zhang S."/>
            <person name="Goodwin S.B."/>
            <person name="Grigoriev I.V."/>
            <person name="Collemare J."/>
            <person name="Bradshaw R.E."/>
        </authorList>
    </citation>
    <scope>NUCLEOTIDE SEQUENCE [LARGE SCALE GENOMIC DNA]</scope>
    <source>
        <strain evidence="16">NZE10 / CBS 128990</strain>
    </source>
</reference>
<comment type="function">
    <text evidence="12 13">Ethanolamine phosphate transferase involved in glycosylphosphatidylinositol-anchor biosynthesis. Transfers ethanolamine phosphate to the GPI second mannose.</text>
</comment>
<dbReference type="OMA" id="SWNQTGQ"/>
<feature type="transmembrane region" description="Helical" evidence="13">
    <location>
        <begin position="557"/>
        <end position="576"/>
    </location>
</feature>
<evidence type="ECO:0000256" key="4">
    <source>
        <dbReference type="ARBA" id="ARBA00020830"/>
    </source>
</evidence>
<evidence type="ECO:0000256" key="5">
    <source>
        <dbReference type="ARBA" id="ARBA00022502"/>
    </source>
</evidence>
<keyword evidence="5 13" id="KW-0337">GPI-anchor biosynthesis</keyword>
<dbReference type="InterPro" id="IPR045687">
    <property type="entry name" value="PIGG/GPI7_C"/>
</dbReference>
<dbReference type="FunFam" id="3.40.720.10:FF:000045">
    <property type="entry name" value="GPI ethanolamine phosphate transferase 2"/>
    <property type="match status" value="1"/>
</dbReference>
<comment type="subcellular location">
    <subcellularLocation>
        <location evidence="1 13">Endoplasmic reticulum membrane</location>
        <topology evidence="1 13">Multi-pass membrane protein</topology>
    </subcellularLocation>
</comment>
<protein>
    <recommendedName>
        <fullName evidence="4 13">GPI ethanolamine phosphate transferase 2</fullName>
    </recommendedName>
</protein>
<evidence type="ECO:0000256" key="12">
    <source>
        <dbReference type="ARBA" id="ARBA00056729"/>
    </source>
</evidence>
<dbReference type="GO" id="GO:0051267">
    <property type="term" value="F:CP2 mannose-ethanolamine phosphotransferase activity"/>
    <property type="evidence" value="ECO:0007669"/>
    <property type="project" value="TreeGrafter"/>
</dbReference>
<dbReference type="Pfam" id="PF19316">
    <property type="entry name" value="PIGO_PIGG"/>
    <property type="match status" value="1"/>
</dbReference>
<evidence type="ECO:0000256" key="2">
    <source>
        <dbReference type="ARBA" id="ARBA00004687"/>
    </source>
</evidence>
<feature type="transmembrane region" description="Helical" evidence="13">
    <location>
        <begin position="12"/>
        <end position="33"/>
    </location>
</feature>
<feature type="transmembrane region" description="Helical" evidence="13">
    <location>
        <begin position="677"/>
        <end position="698"/>
    </location>
</feature>
<keyword evidence="8 13" id="KW-0256">Endoplasmic reticulum</keyword>
<evidence type="ECO:0000256" key="7">
    <source>
        <dbReference type="ARBA" id="ARBA00022692"/>
    </source>
</evidence>
<dbReference type="GO" id="GO:0006506">
    <property type="term" value="P:GPI anchor biosynthetic process"/>
    <property type="evidence" value="ECO:0007669"/>
    <property type="project" value="UniProtKB-UniPathway"/>
</dbReference>
<dbReference type="InterPro" id="IPR039527">
    <property type="entry name" value="PIGG/GPI7"/>
</dbReference>
<feature type="domain" description="GPI ethanolamine phosphate transferase 2 C-terminal" evidence="14">
    <location>
        <begin position="466"/>
        <end position="937"/>
    </location>
</feature>
<comment type="similarity">
    <text evidence="3 13">Belongs to the PIGG/PIGN/PIGO family. PIGG subfamily.</text>
</comment>
<keyword evidence="11" id="KW-0325">Glycoprotein</keyword>
<dbReference type="Gene3D" id="3.40.720.10">
    <property type="entry name" value="Alkaline Phosphatase, subunit A"/>
    <property type="match status" value="1"/>
</dbReference>
<organism evidence="15 16">
    <name type="scientific">Dothistroma septosporum (strain NZE10 / CBS 128990)</name>
    <name type="common">Red band needle blight fungus</name>
    <name type="synonym">Mycosphaerella pini</name>
    <dbReference type="NCBI Taxonomy" id="675120"/>
    <lineage>
        <taxon>Eukaryota</taxon>
        <taxon>Fungi</taxon>
        <taxon>Dikarya</taxon>
        <taxon>Ascomycota</taxon>
        <taxon>Pezizomycotina</taxon>
        <taxon>Dothideomycetes</taxon>
        <taxon>Dothideomycetidae</taxon>
        <taxon>Mycosphaerellales</taxon>
        <taxon>Mycosphaerellaceae</taxon>
        <taxon>Dothistroma</taxon>
    </lineage>
</organism>
<evidence type="ECO:0000256" key="13">
    <source>
        <dbReference type="RuleBase" id="RU367106"/>
    </source>
</evidence>
<dbReference type="Pfam" id="PF01663">
    <property type="entry name" value="Phosphodiest"/>
    <property type="match status" value="1"/>
</dbReference>
<reference evidence="15 16" key="2">
    <citation type="journal article" date="2012" name="PLoS Pathog.">
        <title>Diverse lifestyles and strategies of plant pathogenesis encoded in the genomes of eighteen Dothideomycetes fungi.</title>
        <authorList>
            <person name="Ohm R.A."/>
            <person name="Feau N."/>
            <person name="Henrissat B."/>
            <person name="Schoch C.L."/>
            <person name="Horwitz B.A."/>
            <person name="Barry K.W."/>
            <person name="Condon B.J."/>
            <person name="Copeland A.C."/>
            <person name="Dhillon B."/>
            <person name="Glaser F."/>
            <person name="Hesse C.N."/>
            <person name="Kosti I."/>
            <person name="LaButti K."/>
            <person name="Lindquist E.A."/>
            <person name="Lucas S."/>
            <person name="Salamov A.A."/>
            <person name="Bradshaw R.E."/>
            <person name="Ciuffetti L."/>
            <person name="Hamelin R.C."/>
            <person name="Kema G.H.J."/>
            <person name="Lawrence C."/>
            <person name="Scott J.A."/>
            <person name="Spatafora J.W."/>
            <person name="Turgeon B.G."/>
            <person name="de Wit P.J.G.M."/>
            <person name="Zhong S."/>
            <person name="Goodwin S.B."/>
            <person name="Grigoriev I.V."/>
        </authorList>
    </citation>
    <scope>NUCLEOTIDE SEQUENCE [LARGE SCALE GENOMIC DNA]</scope>
    <source>
        <strain evidence="16">NZE10 / CBS 128990</strain>
    </source>
</reference>
<feature type="transmembrane region" description="Helical" evidence="13">
    <location>
        <begin position="915"/>
        <end position="937"/>
    </location>
</feature>
<dbReference type="PANTHER" id="PTHR23072">
    <property type="entry name" value="PHOSPHATIDYLINOSITOL GLYCAN-RELATED"/>
    <property type="match status" value="1"/>
</dbReference>
<dbReference type="STRING" id="675120.M2WNK0"/>
<gene>
    <name evidence="15" type="ORF">DOTSEDRAFT_72826</name>
</gene>
<evidence type="ECO:0000259" key="14">
    <source>
        <dbReference type="Pfam" id="PF19316"/>
    </source>
</evidence>
<dbReference type="UniPathway" id="UPA00196"/>
<feature type="transmembrane region" description="Helical" evidence="13">
    <location>
        <begin position="504"/>
        <end position="522"/>
    </location>
</feature>
<dbReference type="InterPro" id="IPR037674">
    <property type="entry name" value="PIG-G_N"/>
</dbReference>
<evidence type="ECO:0000256" key="8">
    <source>
        <dbReference type="ARBA" id="ARBA00022824"/>
    </source>
</evidence>
<evidence type="ECO:0000256" key="9">
    <source>
        <dbReference type="ARBA" id="ARBA00022989"/>
    </source>
</evidence>
<dbReference type="InterPro" id="IPR017850">
    <property type="entry name" value="Alkaline_phosphatase_core_sf"/>
</dbReference>
<dbReference type="HOGENOM" id="CLU_004770_0_0_1"/>
<proteinExistence type="inferred from homology"/>